<dbReference type="EMBL" id="JAGIOD010000001">
    <property type="protein sequence ID" value="MBP2380717.1"/>
    <property type="molecule type" value="Genomic_DNA"/>
</dbReference>
<comment type="caution">
    <text evidence="2">The sequence shown here is derived from an EMBL/GenBank/DDBJ whole genome shotgun (WGS) entry which is preliminary data.</text>
</comment>
<feature type="domain" description="Aminoglycoside phosphotransferase" evidence="1">
    <location>
        <begin position="22"/>
        <end position="94"/>
    </location>
</feature>
<keyword evidence="3" id="KW-1185">Reference proteome</keyword>
<feature type="domain" description="Aminoglycoside phosphotransferase" evidence="1">
    <location>
        <begin position="100"/>
        <end position="167"/>
    </location>
</feature>
<dbReference type="GO" id="GO:0016301">
    <property type="term" value="F:kinase activity"/>
    <property type="evidence" value="ECO:0007669"/>
    <property type="project" value="UniProtKB-KW"/>
</dbReference>
<evidence type="ECO:0000259" key="1">
    <source>
        <dbReference type="Pfam" id="PF01636"/>
    </source>
</evidence>
<evidence type="ECO:0000313" key="3">
    <source>
        <dbReference type="Proteomes" id="UP001519290"/>
    </source>
</evidence>
<sequence length="244" mass="26883">MPEPREVRIDGDTVRRPRKPWTETVHALLRHLREQDLPVPEPRGIDDRFEYVSLVPGLGGDGAWPDGVSADGARSLGRLLRRIHDATRGWTPPADAQWSVPHGSASTICHGDPKPGNVAWIDGRAVGLFDWDAARPGAPVADLAYALLWTTPIDVDPTGLQVTAVEAALRRERAAALLEGYGWSGPLDIVDVAVRRHELAIDEVEWLGERGHEPHASWVAQGWPGRWRDLLPTMRVAARSAFID</sequence>
<dbReference type="InterPro" id="IPR011009">
    <property type="entry name" value="Kinase-like_dom_sf"/>
</dbReference>
<reference evidence="2 3" key="1">
    <citation type="submission" date="2021-03" db="EMBL/GenBank/DDBJ databases">
        <title>Sequencing the genomes of 1000 actinobacteria strains.</title>
        <authorList>
            <person name="Klenk H.-P."/>
        </authorList>
    </citation>
    <scope>NUCLEOTIDE SEQUENCE [LARGE SCALE GENOMIC DNA]</scope>
    <source>
        <strain evidence="2 3">DSM 14566</strain>
    </source>
</reference>
<name>A0ABS4WWZ1_9MICO</name>
<dbReference type="Pfam" id="PF01636">
    <property type="entry name" value="APH"/>
    <property type="match status" value="2"/>
</dbReference>
<proteinExistence type="predicted"/>
<keyword evidence="2" id="KW-0418">Kinase</keyword>
<gene>
    <name evidence="2" type="ORF">JOF43_000674</name>
</gene>
<dbReference type="InterPro" id="IPR002575">
    <property type="entry name" value="Aminoglycoside_PTrfase"/>
</dbReference>
<dbReference type="Proteomes" id="UP001519290">
    <property type="component" value="Unassembled WGS sequence"/>
</dbReference>
<dbReference type="RefSeq" id="WP_209899076.1">
    <property type="nucleotide sequence ID" value="NZ_BAAAJW010000029.1"/>
</dbReference>
<keyword evidence="2" id="KW-0808">Transferase</keyword>
<protein>
    <submittedName>
        <fullName evidence="2">Ser/Thr protein kinase RdoA (MazF antagonist)</fullName>
    </submittedName>
</protein>
<dbReference type="SUPFAM" id="SSF56112">
    <property type="entry name" value="Protein kinase-like (PK-like)"/>
    <property type="match status" value="1"/>
</dbReference>
<dbReference type="Gene3D" id="3.90.1200.10">
    <property type="match status" value="1"/>
</dbReference>
<organism evidence="2 3">
    <name type="scientific">Brachybacterium sacelli</name>
    <dbReference type="NCBI Taxonomy" id="173364"/>
    <lineage>
        <taxon>Bacteria</taxon>
        <taxon>Bacillati</taxon>
        <taxon>Actinomycetota</taxon>
        <taxon>Actinomycetes</taxon>
        <taxon>Micrococcales</taxon>
        <taxon>Dermabacteraceae</taxon>
        <taxon>Brachybacterium</taxon>
    </lineage>
</organism>
<accession>A0ABS4WWZ1</accession>
<evidence type="ECO:0000313" key="2">
    <source>
        <dbReference type="EMBL" id="MBP2380717.1"/>
    </source>
</evidence>